<dbReference type="RefSeq" id="WP_107396110.1">
    <property type="nucleotide sequence ID" value="NZ_PHHF01000083.1"/>
</dbReference>
<organism evidence="2 3">
    <name type="scientific">Edaphosphingomonas fennica</name>
    <dbReference type="NCBI Taxonomy" id="114404"/>
    <lineage>
        <taxon>Bacteria</taxon>
        <taxon>Pseudomonadati</taxon>
        <taxon>Pseudomonadota</taxon>
        <taxon>Alphaproteobacteria</taxon>
        <taxon>Sphingomonadales</taxon>
        <taxon>Rhizorhabdaceae</taxon>
        <taxon>Edaphosphingomonas</taxon>
    </lineage>
</organism>
<protein>
    <submittedName>
        <fullName evidence="2">Uncharacterized protein</fullName>
    </submittedName>
</protein>
<dbReference type="Proteomes" id="UP000241206">
    <property type="component" value="Unassembled WGS sequence"/>
</dbReference>
<keyword evidence="3" id="KW-1185">Reference proteome</keyword>
<dbReference type="AlphaFoldDB" id="A0A2T4HJJ8"/>
<proteinExistence type="predicted"/>
<gene>
    <name evidence="2" type="ORF">CV103_21090</name>
</gene>
<feature type="coiled-coil region" evidence="1">
    <location>
        <begin position="74"/>
        <end position="101"/>
    </location>
</feature>
<comment type="caution">
    <text evidence="2">The sequence shown here is derived from an EMBL/GenBank/DDBJ whole genome shotgun (WGS) entry which is preliminary data.</text>
</comment>
<accession>A0A2T4HJJ8</accession>
<evidence type="ECO:0000256" key="1">
    <source>
        <dbReference type="SAM" id="Coils"/>
    </source>
</evidence>
<evidence type="ECO:0000313" key="2">
    <source>
        <dbReference type="EMBL" id="PTD15971.1"/>
    </source>
</evidence>
<keyword evidence="1" id="KW-0175">Coiled coil</keyword>
<dbReference type="EMBL" id="PHHF01000083">
    <property type="protein sequence ID" value="PTD15971.1"/>
    <property type="molecule type" value="Genomic_DNA"/>
</dbReference>
<name>A0A2T4HJJ8_9SPHN</name>
<sequence>MADYHSPTVVRPSIPASAITRLELALLTAIFEHEPDGDALYFYASEGPSSTIWLDIADLKDMLADEPMPSGPIVEMVRKAVAEAELDEAELELDLSDLGEAAILQAVVRRCEQLDHVTITSAWTCTKMRPDGFGGGITVVTAERILSSSTIQMEGELLDRAEYGDLACAPGHGRHAILMLDEAEVRSVVTGVQEAYAETDVAVVDVADAHVRQGCIEAIGALNLDEQLRQIEFGAAMAAIRIARAATA</sequence>
<evidence type="ECO:0000313" key="3">
    <source>
        <dbReference type="Proteomes" id="UP000241206"/>
    </source>
</evidence>
<reference evidence="2 3" key="1">
    <citation type="submission" date="2017-11" db="EMBL/GenBank/DDBJ databases">
        <title>Sphingomonas oleivorans sp. nov., isolated from oil-contaminated soil.</title>
        <authorList>
            <person name="Wang L."/>
            <person name="Chen L."/>
        </authorList>
    </citation>
    <scope>NUCLEOTIDE SEQUENCE [LARGE SCALE GENOMIC DNA]</scope>
    <source>
        <strain evidence="2 3">K101</strain>
    </source>
</reference>